<keyword evidence="2" id="KW-0813">Transport</keyword>
<keyword evidence="3" id="KW-1003">Cell membrane</keyword>
<dbReference type="GO" id="GO:0055085">
    <property type="term" value="P:transmembrane transport"/>
    <property type="evidence" value="ECO:0007669"/>
    <property type="project" value="InterPro"/>
</dbReference>
<feature type="transmembrane region" description="Helical" evidence="7">
    <location>
        <begin position="304"/>
        <end position="323"/>
    </location>
</feature>
<dbReference type="PANTHER" id="PTHR36838:SF1">
    <property type="entry name" value="SLR1864 PROTEIN"/>
    <property type="match status" value="1"/>
</dbReference>
<evidence type="ECO:0000256" key="5">
    <source>
        <dbReference type="ARBA" id="ARBA00022989"/>
    </source>
</evidence>
<proteinExistence type="predicted"/>
<name>B5YK00_THEYD</name>
<protein>
    <submittedName>
        <fullName evidence="8">Transporter, auxin efflux carrier (AEC) family</fullName>
    </submittedName>
</protein>
<dbReference type="AlphaFoldDB" id="B5YK00"/>
<feature type="transmembrane region" description="Helical" evidence="7">
    <location>
        <begin position="20"/>
        <end position="38"/>
    </location>
</feature>
<organism evidence="8 9">
    <name type="scientific">Thermodesulfovibrio yellowstonii (strain ATCC 51303 / DSM 11347 / YP87)</name>
    <dbReference type="NCBI Taxonomy" id="289376"/>
    <lineage>
        <taxon>Bacteria</taxon>
        <taxon>Pseudomonadati</taxon>
        <taxon>Nitrospirota</taxon>
        <taxon>Thermodesulfovibrionia</taxon>
        <taxon>Thermodesulfovibrionales</taxon>
        <taxon>Thermodesulfovibrionaceae</taxon>
        <taxon>Thermodesulfovibrio</taxon>
    </lineage>
</organism>
<dbReference type="PANTHER" id="PTHR36838">
    <property type="entry name" value="AUXIN EFFLUX CARRIER FAMILY PROTEIN"/>
    <property type="match status" value="1"/>
</dbReference>
<reference evidence="8 9" key="2">
    <citation type="journal article" date="2015" name="Genome Announc.">
        <title>Genome Sequence of the Sulfate-Reducing Thermophilic Bacterium Thermodesulfovibrio yellowstonii Strain DSM 11347T (Phylum Nitrospirae).</title>
        <authorList>
            <person name="Bhatnagar S."/>
            <person name="Badger J.H."/>
            <person name="Madupu R."/>
            <person name="Khouri H.M."/>
            <person name="O'Connor E.M."/>
            <person name="Robb F.T."/>
            <person name="Ward N.L."/>
            <person name="Eisen J.A."/>
        </authorList>
    </citation>
    <scope>NUCLEOTIDE SEQUENCE [LARGE SCALE GENOMIC DNA]</scope>
    <source>
        <strain evidence="9">ATCC 51303 / DSM 11347 / YP87</strain>
    </source>
</reference>
<evidence type="ECO:0000256" key="4">
    <source>
        <dbReference type="ARBA" id="ARBA00022692"/>
    </source>
</evidence>
<sequence>MSRLLDSIHTTLINMPFDIFLFILIGLLLRILLTAGGVSPEKIDYVRDKINYFVFYYIIPFVCFKTTYTMPFSLSHLKISLVANLTILSCVFLSWMIYKIIASRKEIEDEVIGSLIMCSAFGNVLYIGLPVLTKLYGTEGMSYAFTYDFLASTPLTWTVAVAICMRYGRAKSFKLRDSFLTILKIPPIWGLVVGFLFKELSVNLSKELIGFLNLISTYVTMLMLLIVGLSVKVVTPEKFKISLPAIAIKVIIAPLFALFYGNIAGVSGIPLNVCIIEAGMPSMLLSMIFATAFGVDMRTSVEMIFLTTICSLIFLTISLWFFYF</sequence>
<dbReference type="InterPro" id="IPR004776">
    <property type="entry name" value="Mem_transp_PIN-like"/>
</dbReference>
<evidence type="ECO:0000313" key="9">
    <source>
        <dbReference type="Proteomes" id="UP000000718"/>
    </source>
</evidence>
<dbReference type="eggNOG" id="COG0679">
    <property type="taxonomic scope" value="Bacteria"/>
</dbReference>
<dbReference type="FunCoup" id="B5YK00">
    <property type="interactions" value="121"/>
</dbReference>
<evidence type="ECO:0000256" key="1">
    <source>
        <dbReference type="ARBA" id="ARBA00004141"/>
    </source>
</evidence>
<comment type="subcellular location">
    <subcellularLocation>
        <location evidence="1">Membrane</location>
        <topology evidence="1">Multi-pass membrane protein</topology>
    </subcellularLocation>
</comment>
<feature type="transmembrane region" description="Helical" evidence="7">
    <location>
        <begin position="209"/>
        <end position="231"/>
    </location>
</feature>
<dbReference type="GO" id="GO:0005886">
    <property type="term" value="C:plasma membrane"/>
    <property type="evidence" value="ECO:0000318"/>
    <property type="project" value="GO_Central"/>
</dbReference>
<feature type="transmembrane region" description="Helical" evidence="7">
    <location>
        <begin position="50"/>
        <end position="67"/>
    </location>
</feature>
<dbReference type="EMBL" id="CP001147">
    <property type="protein sequence ID" value="ACI20415.1"/>
    <property type="molecule type" value="Genomic_DNA"/>
</dbReference>
<feature type="transmembrane region" description="Helical" evidence="7">
    <location>
        <begin position="269"/>
        <end position="292"/>
    </location>
</feature>
<accession>B5YK00</accession>
<evidence type="ECO:0000313" key="8">
    <source>
        <dbReference type="EMBL" id="ACI20415.1"/>
    </source>
</evidence>
<evidence type="ECO:0000256" key="7">
    <source>
        <dbReference type="SAM" id="Phobius"/>
    </source>
</evidence>
<evidence type="ECO:0000256" key="2">
    <source>
        <dbReference type="ARBA" id="ARBA00022448"/>
    </source>
</evidence>
<keyword evidence="9" id="KW-1185">Reference proteome</keyword>
<keyword evidence="4 7" id="KW-0812">Transmembrane</keyword>
<keyword evidence="6 7" id="KW-0472">Membrane</keyword>
<gene>
    <name evidence="8" type="ordered locus">THEYE_A0723</name>
</gene>
<dbReference type="Pfam" id="PF03547">
    <property type="entry name" value="Mem_trans"/>
    <property type="match status" value="1"/>
</dbReference>
<evidence type="ECO:0000256" key="6">
    <source>
        <dbReference type="ARBA" id="ARBA00023136"/>
    </source>
</evidence>
<feature type="transmembrane region" description="Helical" evidence="7">
    <location>
        <begin position="243"/>
        <end position="263"/>
    </location>
</feature>
<dbReference type="InParanoid" id="B5YK00"/>
<reference evidence="9" key="1">
    <citation type="submission" date="2008-08" db="EMBL/GenBank/DDBJ databases">
        <title>The complete genome sequence of Thermodesulfovibrio yellowstonii strain ATCC 51303 / DSM 11347 / YP87.</title>
        <authorList>
            <person name="Dodson R.J."/>
            <person name="Durkin A.S."/>
            <person name="Wu M."/>
            <person name="Eisen J."/>
            <person name="Sutton G."/>
        </authorList>
    </citation>
    <scope>NUCLEOTIDE SEQUENCE [LARGE SCALE GENOMIC DNA]</scope>
    <source>
        <strain evidence="9">ATCC 51303 / DSM 11347 / YP87</strain>
    </source>
</reference>
<dbReference type="RefSeq" id="WP_012545151.1">
    <property type="nucleotide sequence ID" value="NC_011296.1"/>
</dbReference>
<feature type="transmembrane region" description="Helical" evidence="7">
    <location>
        <begin position="179"/>
        <end position="197"/>
    </location>
</feature>
<keyword evidence="5 7" id="KW-1133">Transmembrane helix</keyword>
<evidence type="ECO:0000256" key="3">
    <source>
        <dbReference type="ARBA" id="ARBA00022475"/>
    </source>
</evidence>
<dbReference type="Proteomes" id="UP000000718">
    <property type="component" value="Chromosome"/>
</dbReference>
<dbReference type="PATRIC" id="fig|289376.4.peg.715"/>
<dbReference type="HOGENOM" id="CLU_056175_5_2_0"/>
<dbReference type="OrthoDB" id="9798064at2"/>
<feature type="transmembrane region" description="Helical" evidence="7">
    <location>
        <begin position="149"/>
        <end position="167"/>
    </location>
</feature>
<dbReference type="STRING" id="289376.THEYE_A0723"/>
<feature type="transmembrane region" description="Helical" evidence="7">
    <location>
        <begin position="110"/>
        <end position="129"/>
    </location>
</feature>
<feature type="transmembrane region" description="Helical" evidence="7">
    <location>
        <begin position="79"/>
        <end position="98"/>
    </location>
</feature>
<dbReference type="EnsemblBacteria" id="ACI20415">
    <property type="protein sequence ID" value="ACI20415"/>
    <property type="gene ID" value="THEYE_A0723"/>
</dbReference>
<dbReference type="KEGG" id="tye:THEYE_A0723"/>